<reference evidence="1" key="1">
    <citation type="submission" date="2022-08" db="EMBL/GenBank/DDBJ databases">
        <title>Genome sequencing of akame (Lates japonicus).</title>
        <authorList>
            <person name="Hashiguchi Y."/>
            <person name="Takahashi H."/>
        </authorList>
    </citation>
    <scope>NUCLEOTIDE SEQUENCE</scope>
    <source>
        <strain evidence="1">Kochi</strain>
    </source>
</reference>
<name>A0AAD3M3U1_LATJO</name>
<comment type="caution">
    <text evidence="1">The sequence shown here is derived from an EMBL/GenBank/DDBJ whole genome shotgun (WGS) entry which is preliminary data.</text>
</comment>
<organism evidence="1 2">
    <name type="scientific">Lates japonicus</name>
    <name type="common">Japanese lates</name>
    <dbReference type="NCBI Taxonomy" id="270547"/>
    <lineage>
        <taxon>Eukaryota</taxon>
        <taxon>Metazoa</taxon>
        <taxon>Chordata</taxon>
        <taxon>Craniata</taxon>
        <taxon>Vertebrata</taxon>
        <taxon>Euteleostomi</taxon>
        <taxon>Actinopterygii</taxon>
        <taxon>Neopterygii</taxon>
        <taxon>Teleostei</taxon>
        <taxon>Neoteleostei</taxon>
        <taxon>Acanthomorphata</taxon>
        <taxon>Carangaria</taxon>
        <taxon>Carangaria incertae sedis</taxon>
        <taxon>Centropomidae</taxon>
        <taxon>Lates</taxon>
    </lineage>
</organism>
<keyword evidence="2" id="KW-1185">Reference proteome</keyword>
<accession>A0AAD3M3U1</accession>
<dbReference type="EMBL" id="BRZM01000003">
    <property type="protein sequence ID" value="GLD47143.1"/>
    <property type="molecule type" value="Genomic_DNA"/>
</dbReference>
<evidence type="ECO:0000313" key="2">
    <source>
        <dbReference type="Proteomes" id="UP001279410"/>
    </source>
</evidence>
<dbReference type="Proteomes" id="UP001279410">
    <property type="component" value="Unassembled WGS sequence"/>
</dbReference>
<protein>
    <submittedName>
        <fullName evidence="1">Zinc finger ZZ-type and EF-hand domain-containing protein 1</fullName>
    </submittedName>
</protein>
<feature type="non-terminal residue" evidence="1">
    <location>
        <position position="50"/>
    </location>
</feature>
<proteinExistence type="predicted"/>
<gene>
    <name evidence="1" type="ORF">AKAME5_000137100</name>
</gene>
<dbReference type="AlphaFoldDB" id="A0AAD3M3U1"/>
<evidence type="ECO:0000313" key="1">
    <source>
        <dbReference type="EMBL" id="GLD47143.1"/>
    </source>
</evidence>
<sequence>AQGILQEYLLAMTTDEQLLNHTAMALKNIAAISLAINYPNKSTKLLNVSP</sequence>